<dbReference type="EMBL" id="NPEV01000001">
    <property type="protein sequence ID" value="RAI30050.1"/>
    <property type="molecule type" value="Genomic_DNA"/>
</dbReference>
<dbReference type="InterPro" id="IPR038371">
    <property type="entry name" value="Cu_polyphenol_OxRdtase_sf"/>
</dbReference>
<keyword evidence="6" id="KW-0862">Zinc</keyword>
<comment type="catalytic activity">
    <reaction evidence="8">
        <text>adenosine + phosphate = alpha-D-ribose 1-phosphate + adenine</text>
        <dbReference type="Rhea" id="RHEA:27642"/>
        <dbReference type="ChEBI" id="CHEBI:16335"/>
        <dbReference type="ChEBI" id="CHEBI:16708"/>
        <dbReference type="ChEBI" id="CHEBI:43474"/>
        <dbReference type="ChEBI" id="CHEBI:57720"/>
        <dbReference type="EC" id="2.4.2.1"/>
    </reaction>
    <physiologicalReaction direction="left-to-right" evidence="8">
        <dbReference type="Rhea" id="RHEA:27643"/>
    </physiologicalReaction>
</comment>
<evidence type="ECO:0000256" key="2">
    <source>
        <dbReference type="ARBA" id="ARBA00007353"/>
    </source>
</evidence>
<dbReference type="Gene3D" id="3.60.140.10">
    <property type="entry name" value="CNF1/YfiH-like putative cysteine hydrolases"/>
    <property type="match status" value="1"/>
</dbReference>
<evidence type="ECO:0000313" key="11">
    <source>
        <dbReference type="EMBL" id="RAI30050.1"/>
    </source>
</evidence>
<evidence type="ECO:0000256" key="4">
    <source>
        <dbReference type="ARBA" id="ARBA00022723"/>
    </source>
</evidence>
<dbReference type="GO" id="GO:0016787">
    <property type="term" value="F:hydrolase activity"/>
    <property type="evidence" value="ECO:0007669"/>
    <property type="project" value="UniProtKB-KW"/>
</dbReference>
<protein>
    <recommendedName>
        <fullName evidence="10">Purine nucleoside phosphorylase</fullName>
    </recommendedName>
</protein>
<evidence type="ECO:0000256" key="3">
    <source>
        <dbReference type="ARBA" id="ARBA00022679"/>
    </source>
</evidence>
<comment type="caution">
    <text evidence="11">The sequence shown here is derived from an EMBL/GenBank/DDBJ whole genome shotgun (WGS) entry which is preliminary data.</text>
</comment>
<evidence type="ECO:0000313" key="12">
    <source>
        <dbReference type="Proteomes" id="UP000249299"/>
    </source>
</evidence>
<comment type="catalytic activity">
    <reaction evidence="7">
        <text>adenosine + H2O + H(+) = inosine + NH4(+)</text>
        <dbReference type="Rhea" id="RHEA:24408"/>
        <dbReference type="ChEBI" id="CHEBI:15377"/>
        <dbReference type="ChEBI" id="CHEBI:15378"/>
        <dbReference type="ChEBI" id="CHEBI:16335"/>
        <dbReference type="ChEBI" id="CHEBI:17596"/>
        <dbReference type="ChEBI" id="CHEBI:28938"/>
        <dbReference type="EC" id="3.5.4.4"/>
    </reaction>
    <physiologicalReaction direction="left-to-right" evidence="7">
        <dbReference type="Rhea" id="RHEA:24409"/>
    </physiologicalReaction>
</comment>
<dbReference type="NCBIfam" id="TIGR00726">
    <property type="entry name" value="peptidoglycan editing factor PgeF"/>
    <property type="match status" value="1"/>
</dbReference>
<gene>
    <name evidence="11" type="ORF">CH339_00515</name>
</gene>
<dbReference type="InterPro" id="IPR011324">
    <property type="entry name" value="Cytotoxic_necrot_fac-like_cat"/>
</dbReference>
<dbReference type="InterPro" id="IPR003730">
    <property type="entry name" value="Cu_polyphenol_OxRdtase"/>
</dbReference>
<dbReference type="PANTHER" id="PTHR30616">
    <property type="entry name" value="UNCHARACTERIZED PROTEIN YFIH"/>
    <property type="match status" value="1"/>
</dbReference>
<dbReference type="SUPFAM" id="SSF64438">
    <property type="entry name" value="CNF1/YfiH-like putative cysteine hydrolases"/>
    <property type="match status" value="1"/>
</dbReference>
<comment type="catalytic activity">
    <reaction evidence="1">
        <text>inosine + phosphate = alpha-D-ribose 1-phosphate + hypoxanthine</text>
        <dbReference type="Rhea" id="RHEA:27646"/>
        <dbReference type="ChEBI" id="CHEBI:17368"/>
        <dbReference type="ChEBI" id="CHEBI:17596"/>
        <dbReference type="ChEBI" id="CHEBI:43474"/>
        <dbReference type="ChEBI" id="CHEBI:57720"/>
        <dbReference type="EC" id="2.4.2.1"/>
    </reaction>
    <physiologicalReaction direction="left-to-right" evidence="1">
        <dbReference type="Rhea" id="RHEA:27647"/>
    </physiologicalReaction>
</comment>
<evidence type="ECO:0000256" key="7">
    <source>
        <dbReference type="ARBA" id="ARBA00047989"/>
    </source>
</evidence>
<keyword evidence="4" id="KW-0479">Metal-binding</keyword>
<organism evidence="11 12">
    <name type="scientific">Rhodobium orientis</name>
    <dbReference type="NCBI Taxonomy" id="34017"/>
    <lineage>
        <taxon>Bacteria</taxon>
        <taxon>Pseudomonadati</taxon>
        <taxon>Pseudomonadota</taxon>
        <taxon>Alphaproteobacteria</taxon>
        <taxon>Hyphomicrobiales</taxon>
        <taxon>Rhodobiaceae</taxon>
        <taxon>Rhodobium</taxon>
    </lineage>
</organism>
<proteinExistence type="inferred from homology"/>
<comment type="similarity">
    <text evidence="2 10">Belongs to the purine nucleoside phosphorylase YfiH/LACC1 family.</text>
</comment>
<keyword evidence="12" id="KW-1185">Reference proteome</keyword>
<keyword evidence="5" id="KW-0378">Hydrolase</keyword>
<reference evidence="11 12" key="1">
    <citation type="submission" date="2017-07" db="EMBL/GenBank/DDBJ databases">
        <title>Draft Genome Sequences of Select Purple Nonsulfur Bacteria.</title>
        <authorList>
            <person name="Lasarre B."/>
            <person name="Mckinlay J.B."/>
        </authorList>
    </citation>
    <scope>NUCLEOTIDE SEQUENCE [LARGE SCALE GENOMIC DNA]</scope>
    <source>
        <strain evidence="11 12">DSM 11290</strain>
    </source>
</reference>
<comment type="catalytic activity">
    <reaction evidence="9">
        <text>S-methyl-5'-thioadenosine + phosphate = 5-(methylsulfanyl)-alpha-D-ribose 1-phosphate + adenine</text>
        <dbReference type="Rhea" id="RHEA:11852"/>
        <dbReference type="ChEBI" id="CHEBI:16708"/>
        <dbReference type="ChEBI" id="CHEBI:17509"/>
        <dbReference type="ChEBI" id="CHEBI:43474"/>
        <dbReference type="ChEBI" id="CHEBI:58533"/>
        <dbReference type="EC" id="2.4.2.28"/>
    </reaction>
    <physiologicalReaction direction="left-to-right" evidence="9">
        <dbReference type="Rhea" id="RHEA:11853"/>
    </physiologicalReaction>
</comment>
<dbReference type="RefSeq" id="WP_111432304.1">
    <property type="nucleotide sequence ID" value="NZ_JACIGG010000001.1"/>
</dbReference>
<evidence type="ECO:0000256" key="9">
    <source>
        <dbReference type="ARBA" id="ARBA00049893"/>
    </source>
</evidence>
<dbReference type="PANTHER" id="PTHR30616:SF2">
    <property type="entry name" value="PURINE NUCLEOSIDE PHOSPHORYLASE LACC1"/>
    <property type="match status" value="1"/>
</dbReference>
<keyword evidence="3" id="KW-0808">Transferase</keyword>
<evidence type="ECO:0000256" key="6">
    <source>
        <dbReference type="ARBA" id="ARBA00022833"/>
    </source>
</evidence>
<dbReference type="OrthoDB" id="4279at2"/>
<dbReference type="Proteomes" id="UP000249299">
    <property type="component" value="Unassembled WGS sequence"/>
</dbReference>
<evidence type="ECO:0000256" key="5">
    <source>
        <dbReference type="ARBA" id="ARBA00022801"/>
    </source>
</evidence>
<accession>A0A327JU54</accession>
<name>A0A327JU54_9HYPH</name>
<evidence type="ECO:0000256" key="1">
    <source>
        <dbReference type="ARBA" id="ARBA00000553"/>
    </source>
</evidence>
<evidence type="ECO:0000256" key="8">
    <source>
        <dbReference type="ARBA" id="ARBA00048968"/>
    </source>
</evidence>
<dbReference type="AlphaFoldDB" id="A0A327JU54"/>
<sequence length="255" mass="27474">MIEAPDLAALTGIRHGFFTRNGGVSKGVYQSLNIGLGSDDDREAVLENRRRVADGLDVAADRLALPYQIHSPDVAVLDAPWGAEERPRVDAVVTATPGIAVGVTTADCGPVLFADADAGVVGAAHAGWKGAVGGVLDNTIAAMEGKGARRERIHAVLGPTISVKNYEVGPEFVERFLDEDATNRRFFGDAERDGHKYFDLPGYIMQRLERCGVKKAAMLGLCTYADEARFYSYRRATHRREPDYGRLASAIVLAG</sequence>
<dbReference type="CDD" id="cd16833">
    <property type="entry name" value="YfiH"/>
    <property type="match status" value="1"/>
</dbReference>
<dbReference type="GO" id="GO:0005507">
    <property type="term" value="F:copper ion binding"/>
    <property type="evidence" value="ECO:0007669"/>
    <property type="project" value="TreeGrafter"/>
</dbReference>
<evidence type="ECO:0000256" key="10">
    <source>
        <dbReference type="RuleBase" id="RU361274"/>
    </source>
</evidence>
<dbReference type="GO" id="GO:0017061">
    <property type="term" value="F:S-methyl-5-thioadenosine phosphorylase activity"/>
    <property type="evidence" value="ECO:0007669"/>
    <property type="project" value="UniProtKB-EC"/>
</dbReference>
<dbReference type="Pfam" id="PF02578">
    <property type="entry name" value="Cu-oxidase_4"/>
    <property type="match status" value="1"/>
</dbReference>